<keyword evidence="11" id="KW-1185">Reference proteome</keyword>
<evidence type="ECO:0000256" key="7">
    <source>
        <dbReference type="ARBA" id="ARBA00023288"/>
    </source>
</evidence>
<evidence type="ECO:0000256" key="5">
    <source>
        <dbReference type="ARBA" id="ARBA00022912"/>
    </source>
</evidence>
<dbReference type="GO" id="GO:0005737">
    <property type="term" value="C:cytoplasm"/>
    <property type="evidence" value="ECO:0007669"/>
    <property type="project" value="UniProtKB-ARBA"/>
</dbReference>
<dbReference type="AlphaFoldDB" id="A0A0K0DYG3"/>
<evidence type="ECO:0000256" key="1">
    <source>
        <dbReference type="ARBA" id="ARBA00009580"/>
    </source>
</evidence>
<dbReference type="EC" id="3.1.3.48" evidence="2"/>
<reference evidence="12" key="1">
    <citation type="submission" date="2015-08" db="UniProtKB">
        <authorList>
            <consortium name="WormBaseParasite"/>
        </authorList>
    </citation>
    <scope>IDENTIFICATION</scope>
</reference>
<dbReference type="InterPro" id="IPR000387">
    <property type="entry name" value="Tyr_Pase_dom"/>
</dbReference>
<organism evidence="12">
    <name type="scientific">Strongyloides stercoralis</name>
    <name type="common">Threadworm</name>
    <dbReference type="NCBI Taxonomy" id="6248"/>
    <lineage>
        <taxon>Eukaryota</taxon>
        <taxon>Metazoa</taxon>
        <taxon>Ecdysozoa</taxon>
        <taxon>Nematoda</taxon>
        <taxon>Chromadorea</taxon>
        <taxon>Rhabditida</taxon>
        <taxon>Tylenchina</taxon>
        <taxon>Panagrolaimomorpha</taxon>
        <taxon>Strongyloidoidea</taxon>
        <taxon>Strongyloididae</taxon>
        <taxon>Strongyloides</taxon>
    </lineage>
</organism>
<evidence type="ECO:0000313" key="12">
    <source>
        <dbReference type="WBParaSite" id="SSTP_0000227900.1"/>
    </source>
</evidence>
<dbReference type="CDD" id="cd14500">
    <property type="entry name" value="PTP-IVa"/>
    <property type="match status" value="1"/>
</dbReference>
<evidence type="ECO:0000256" key="6">
    <source>
        <dbReference type="ARBA" id="ARBA00023157"/>
    </source>
</evidence>
<dbReference type="WBParaSite" id="TCONS_00006519.p1">
    <property type="protein sequence ID" value="TCONS_00006519.p1"/>
    <property type="gene ID" value="XLOC_004661"/>
</dbReference>
<dbReference type="SUPFAM" id="SSF52799">
    <property type="entry name" value="(Phosphotyrosine protein) phosphatases II"/>
    <property type="match status" value="1"/>
</dbReference>
<proteinExistence type="inferred from homology"/>
<evidence type="ECO:0000256" key="2">
    <source>
        <dbReference type="ARBA" id="ARBA00013064"/>
    </source>
</evidence>
<feature type="domain" description="Tyrosine specific protein phosphatases" evidence="10">
    <location>
        <begin position="103"/>
        <end position="187"/>
    </location>
</feature>
<dbReference type="PROSITE" id="PS50056">
    <property type="entry name" value="TYR_PHOSPHATASE_2"/>
    <property type="match status" value="1"/>
</dbReference>
<evidence type="ECO:0000256" key="8">
    <source>
        <dbReference type="ARBA" id="ARBA00023289"/>
    </source>
</evidence>
<evidence type="ECO:0000256" key="3">
    <source>
        <dbReference type="ARBA" id="ARBA00022481"/>
    </source>
</evidence>
<evidence type="ECO:0000256" key="4">
    <source>
        <dbReference type="ARBA" id="ARBA00022801"/>
    </source>
</evidence>
<sequence>MGSDTLVMVPPKSISPSSSIQLCQFIIPTSSLIQYGQMNFLITDRPNEQNMDTFIRELEYYGAKIIVRVCEQTYPIFPLTSHGISVINWEYPDGAPPPPDVIAKWIDLVKKTFKNLHPSTQTNQDENNYKNKEKLSACIAIHCVAGLGRAPVLVAIALMEAGVGYEETILTIRQKRRGAFNQRQLDFLKSYKSTGQLTSLALPLKVKPEKYCTIM</sequence>
<keyword evidence="7" id="KW-0449">Lipoprotein</keyword>
<dbReference type="GO" id="GO:0004725">
    <property type="term" value="F:protein tyrosine phosphatase activity"/>
    <property type="evidence" value="ECO:0007669"/>
    <property type="project" value="UniProtKB-EC"/>
</dbReference>
<name>A0A0K0DYG3_STRER</name>
<dbReference type="PANTHER" id="PTHR23339">
    <property type="entry name" value="TYROSINE SPECIFIC PROTEIN PHOSPHATASE AND DUAL SPECIFICITY PROTEIN PHOSPHATASE"/>
    <property type="match status" value="1"/>
</dbReference>
<keyword evidence="5" id="KW-0904">Protein phosphatase</keyword>
<evidence type="ECO:0000259" key="10">
    <source>
        <dbReference type="PROSITE" id="PS50056"/>
    </source>
</evidence>
<dbReference type="SMART" id="SM00404">
    <property type="entry name" value="PTPc_motif"/>
    <property type="match status" value="1"/>
</dbReference>
<accession>A0A0K0DYG3</accession>
<keyword evidence="6" id="KW-1015">Disulfide bond</keyword>
<dbReference type="STRING" id="6248.A0A0K0DYG3"/>
<comment type="catalytic activity">
    <reaction evidence="9">
        <text>O-phospho-L-tyrosyl-[protein] + H2O = L-tyrosyl-[protein] + phosphate</text>
        <dbReference type="Rhea" id="RHEA:10684"/>
        <dbReference type="Rhea" id="RHEA-COMP:10136"/>
        <dbReference type="Rhea" id="RHEA-COMP:20101"/>
        <dbReference type="ChEBI" id="CHEBI:15377"/>
        <dbReference type="ChEBI" id="CHEBI:43474"/>
        <dbReference type="ChEBI" id="CHEBI:46858"/>
        <dbReference type="ChEBI" id="CHEBI:61978"/>
        <dbReference type="EC" id="3.1.3.48"/>
    </reaction>
</comment>
<dbReference type="Gene3D" id="3.90.190.10">
    <property type="entry name" value="Protein tyrosine phosphatase superfamily"/>
    <property type="match status" value="1"/>
</dbReference>
<keyword evidence="4" id="KW-0378">Hydrolase</keyword>
<dbReference type="FunFam" id="3.90.190.10:FF:000086">
    <property type="entry name" value="Protein tyrosine phosphatase-like protein"/>
    <property type="match status" value="1"/>
</dbReference>
<keyword evidence="3" id="KW-0488">Methylation</keyword>
<dbReference type="WBParaSite" id="SSTP_0000227900.1">
    <property type="protein sequence ID" value="SSTP_0000227900.1"/>
    <property type="gene ID" value="SSTP_0000227900"/>
</dbReference>
<keyword evidence="8" id="KW-0636">Prenylation</keyword>
<evidence type="ECO:0000256" key="9">
    <source>
        <dbReference type="ARBA" id="ARBA00051722"/>
    </source>
</evidence>
<dbReference type="InterPro" id="IPR029021">
    <property type="entry name" value="Prot-tyrosine_phosphatase-like"/>
</dbReference>
<dbReference type="Proteomes" id="UP000035681">
    <property type="component" value="Unplaced"/>
</dbReference>
<evidence type="ECO:0000313" key="11">
    <source>
        <dbReference type="Proteomes" id="UP000035681"/>
    </source>
</evidence>
<comment type="similarity">
    <text evidence="1">Belongs to the protein-tyrosine phosphatase family.</text>
</comment>
<protein>
    <recommendedName>
        <fullName evidence="2">protein-tyrosine-phosphatase</fullName>
        <ecNumber evidence="2">3.1.3.48</ecNumber>
    </recommendedName>
</protein>
<dbReference type="InterPro" id="IPR050561">
    <property type="entry name" value="PTP"/>
</dbReference>
<dbReference type="InterPro" id="IPR003595">
    <property type="entry name" value="Tyr_Pase_cat"/>
</dbReference>